<dbReference type="AlphaFoldDB" id="A0A0F9CJC8"/>
<sequence length="241" mass="26115">QLCFVRQTANSGDQRCPISKDGTYGQYHPRLQNSSAPHLEVWVNGNRFTTTGTGLALLTWYVMAVTHTAAGNLYAWVLNMDASIQTSGSGTTVSDAAGLTDPIRIGQRRDFDPFQGDIAHVLYVMGDVSDGGTLTEAIKKFAADPWRMADYWANRFGVAFHLPLGSDTLLEPDYSPYRNYGVVYNPGDRSGMGPRVGPPVNIMPQPTLWDISFKGPSAVIQGSLINGGLINRGLVLGGLIH</sequence>
<reference evidence="1" key="1">
    <citation type="journal article" date="2015" name="Nature">
        <title>Complex archaea that bridge the gap between prokaryotes and eukaryotes.</title>
        <authorList>
            <person name="Spang A."/>
            <person name="Saw J.H."/>
            <person name="Jorgensen S.L."/>
            <person name="Zaremba-Niedzwiedzka K."/>
            <person name="Martijn J."/>
            <person name="Lind A.E."/>
            <person name="van Eijk R."/>
            <person name="Schleper C."/>
            <person name="Guy L."/>
            <person name="Ettema T.J."/>
        </authorList>
    </citation>
    <scope>NUCLEOTIDE SEQUENCE</scope>
</reference>
<evidence type="ECO:0000313" key="1">
    <source>
        <dbReference type="EMBL" id="KKL26552.1"/>
    </source>
</evidence>
<accession>A0A0F9CJC8</accession>
<dbReference type="SUPFAM" id="SSF49899">
    <property type="entry name" value="Concanavalin A-like lectins/glucanases"/>
    <property type="match status" value="1"/>
</dbReference>
<feature type="non-terminal residue" evidence="1">
    <location>
        <position position="1"/>
    </location>
</feature>
<protein>
    <submittedName>
        <fullName evidence="1">Uncharacterized protein</fullName>
    </submittedName>
</protein>
<organism evidence="1">
    <name type="scientific">marine sediment metagenome</name>
    <dbReference type="NCBI Taxonomy" id="412755"/>
    <lineage>
        <taxon>unclassified sequences</taxon>
        <taxon>metagenomes</taxon>
        <taxon>ecological metagenomes</taxon>
    </lineage>
</organism>
<comment type="caution">
    <text evidence="1">The sequence shown here is derived from an EMBL/GenBank/DDBJ whole genome shotgun (WGS) entry which is preliminary data.</text>
</comment>
<proteinExistence type="predicted"/>
<name>A0A0F9CJC8_9ZZZZ</name>
<dbReference type="Gene3D" id="2.60.120.200">
    <property type="match status" value="1"/>
</dbReference>
<dbReference type="InterPro" id="IPR013320">
    <property type="entry name" value="ConA-like_dom_sf"/>
</dbReference>
<dbReference type="EMBL" id="LAZR01035799">
    <property type="protein sequence ID" value="KKL26552.1"/>
    <property type="molecule type" value="Genomic_DNA"/>
</dbReference>
<gene>
    <name evidence="1" type="ORF">LCGC14_2394170</name>
</gene>